<organism evidence="1">
    <name type="scientific">viral metagenome</name>
    <dbReference type="NCBI Taxonomy" id="1070528"/>
    <lineage>
        <taxon>unclassified sequences</taxon>
        <taxon>metagenomes</taxon>
        <taxon>organismal metagenomes</taxon>
    </lineage>
</organism>
<accession>A0A6C0EBB5</accession>
<proteinExistence type="predicted"/>
<dbReference type="EMBL" id="MN739791">
    <property type="protein sequence ID" value="QHT26467.1"/>
    <property type="molecule type" value="Genomic_DNA"/>
</dbReference>
<name>A0A6C0EBB5_9ZZZZ</name>
<dbReference type="AlphaFoldDB" id="A0A6C0EBB5"/>
<sequence>MKILLMSKCYEKMADLTTYKDLKMNLEMTNILYETILSERDCLYDKKCKLTNELMDIEKKLNYINSEYDKVHLKINRLNMNLYEYDTKRWNVKFEKGEINIYNDFLEKSYILQKTEDVHQQIKSFYKILNGDNVFSNEYELDKYWLVKFGKGIAIKCADTTDKLQMIDGDVFRNILDSIIAEFEKPRYKIVLNPYYEFRIVEI</sequence>
<evidence type="ECO:0000313" key="1">
    <source>
        <dbReference type="EMBL" id="QHT26467.1"/>
    </source>
</evidence>
<protein>
    <submittedName>
        <fullName evidence="1">Uncharacterized protein</fullName>
    </submittedName>
</protein>
<reference evidence="1" key="1">
    <citation type="journal article" date="2020" name="Nature">
        <title>Giant virus diversity and host interactions through global metagenomics.</title>
        <authorList>
            <person name="Schulz F."/>
            <person name="Roux S."/>
            <person name="Paez-Espino D."/>
            <person name="Jungbluth S."/>
            <person name="Walsh D.A."/>
            <person name="Denef V.J."/>
            <person name="McMahon K.D."/>
            <person name="Konstantinidis K.T."/>
            <person name="Eloe-Fadrosh E.A."/>
            <person name="Kyrpides N.C."/>
            <person name="Woyke T."/>
        </authorList>
    </citation>
    <scope>NUCLEOTIDE SEQUENCE</scope>
    <source>
        <strain evidence="1">GVMAG-M-3300023179-27</strain>
    </source>
</reference>